<dbReference type="InterPro" id="IPR043145">
    <property type="entry name" value="Znf_ZZ_sf"/>
</dbReference>
<dbReference type="EMBL" id="JAPDRK010000023">
    <property type="protein sequence ID" value="KAJ9603192.1"/>
    <property type="molecule type" value="Genomic_DNA"/>
</dbReference>
<evidence type="ECO:0000256" key="5">
    <source>
        <dbReference type="SAM" id="MobiDB-lite"/>
    </source>
</evidence>
<accession>A0AA38WY09</accession>
<evidence type="ECO:0000256" key="1">
    <source>
        <dbReference type="ARBA" id="ARBA00022723"/>
    </source>
</evidence>
<keyword evidence="7" id="KW-1185">Reference proteome</keyword>
<dbReference type="SUPFAM" id="SSF48452">
    <property type="entry name" value="TPR-like"/>
    <property type="match status" value="1"/>
</dbReference>
<dbReference type="InterPro" id="IPR011990">
    <property type="entry name" value="TPR-like_helical_dom_sf"/>
</dbReference>
<feature type="repeat" description="TPR" evidence="4">
    <location>
        <begin position="582"/>
        <end position="615"/>
    </location>
</feature>
<dbReference type="GO" id="GO:0008270">
    <property type="term" value="F:zinc ion binding"/>
    <property type="evidence" value="ECO:0007669"/>
    <property type="project" value="UniProtKB-KW"/>
</dbReference>
<sequence length="1035" mass="116908">MKRLDILQHKHKETRIVRRDVLEKLGTYPEHFTFGTVKARLAMLKKAIDDEAPKRKMATILDTQVNLDSAGEGQALLDKLERDLGQKRKSINLLNKMLVWLLYSCEECWSVEELEAALYLDTADIPIEPLAVKISRSYHQAIIPWGPWFTLNPSLREVLQDNTDSGAKSTPATEQRLISLSISVTEADEPTVKQFVWDLNDYISAGKFDFSKALGQGDINRVGVDALQGHLTITRLCFKLMNEGWDEQTDALLFYAYTYFPNHLVELQKMAPRISERDKKMIGEGLLAFLRDPYEFEQTHQDHGEGDWMDDDDLVAGVRFWLTEPQTYAQLPLKERRWIDGVLSQGRLGFLRDLAIAIGKQWLTDARSPSYGLYCWLDHFIEKNTNSSSRINASQEAAESTQEAQPSDTAGAAAPASEYAEVTSGVNSDTRTEKLNGVGEADNTPTEEATESSSDPQSGGPIQSNQAAPGAETTSGRNDIERIERALAWILDHAKISKNNAYNIALGDTYSGAAHYSKGIEHFQRVSSESNERHYALLGLASSYNGLGDQDNAYQCAKDCFKIFRGRADQNTLDTKDKRIYSTYLEFFGDYFEDSGNRERALEFLGEAYRLKPEAHEMFWRLIKLHCETSESQDEALHLLQDWEANTGGTDPANSLLEMAEKSERQSYLLSMFREMKNEKLRDRCNTLIEEALRIAGENSESTALARLLYFQGVLHALNADSDLRFKASTYWGKVLRVPLLDETEDDWTVSDIVNKAMTTLMRSAFDAMRAQLLATAPLPEAQKKALQREMQDTFDHTIRECAVPLGRGANTVEKYMISLNSLLGFSEDARQKCMDEMGFALEILSDADPDNDKDGLNTLARVLCACDDQIGALSAMSLLDREITKERFLSNPHSECPERSWDVRDRLKTGWCHTCDGCGKDLFSADVDGMWWCRFCPNFDLCTDCKNKHGAETLRLELCSPGHVDSFVQMHHSGYTDDDLQDGKVKIDWEYVDDGKGGFTRKGGRIVNLEDWVEELRLKWNLPRPQGDGSRAQK</sequence>
<dbReference type="PROSITE" id="PS50005">
    <property type="entry name" value="TPR"/>
    <property type="match status" value="1"/>
</dbReference>
<organism evidence="6 7">
    <name type="scientific">Cladophialophora chaetospira</name>
    <dbReference type="NCBI Taxonomy" id="386627"/>
    <lineage>
        <taxon>Eukaryota</taxon>
        <taxon>Fungi</taxon>
        <taxon>Dikarya</taxon>
        <taxon>Ascomycota</taxon>
        <taxon>Pezizomycotina</taxon>
        <taxon>Eurotiomycetes</taxon>
        <taxon>Chaetothyriomycetidae</taxon>
        <taxon>Chaetothyriales</taxon>
        <taxon>Herpotrichiellaceae</taxon>
        <taxon>Cladophialophora</taxon>
    </lineage>
</organism>
<dbReference type="Gene3D" id="3.30.60.90">
    <property type="match status" value="1"/>
</dbReference>
<keyword evidence="2" id="KW-0863">Zinc-finger</keyword>
<evidence type="ECO:0000313" key="6">
    <source>
        <dbReference type="EMBL" id="KAJ9603192.1"/>
    </source>
</evidence>
<dbReference type="Gene3D" id="1.25.40.10">
    <property type="entry name" value="Tetratricopeptide repeat domain"/>
    <property type="match status" value="1"/>
</dbReference>
<evidence type="ECO:0000313" key="7">
    <source>
        <dbReference type="Proteomes" id="UP001172673"/>
    </source>
</evidence>
<evidence type="ECO:0000256" key="3">
    <source>
        <dbReference type="ARBA" id="ARBA00022833"/>
    </source>
</evidence>
<evidence type="ECO:0000256" key="4">
    <source>
        <dbReference type="PROSITE-ProRule" id="PRU00339"/>
    </source>
</evidence>
<keyword evidence="1" id="KW-0479">Metal-binding</keyword>
<dbReference type="AlphaFoldDB" id="A0AA38WY09"/>
<comment type="caution">
    <text evidence="6">The sequence shown here is derived from an EMBL/GenBank/DDBJ whole genome shotgun (WGS) entry which is preliminary data.</text>
</comment>
<protein>
    <submittedName>
        <fullName evidence="6">Uncharacterized protein</fullName>
    </submittedName>
</protein>
<dbReference type="SUPFAM" id="SSF57850">
    <property type="entry name" value="RING/U-box"/>
    <property type="match status" value="1"/>
</dbReference>
<reference evidence="6" key="1">
    <citation type="submission" date="2022-10" db="EMBL/GenBank/DDBJ databases">
        <title>Culturing micro-colonial fungi from biological soil crusts in the Mojave desert and describing Neophaeococcomyces mojavensis, and introducing the new genera and species Taxawa tesnikishii.</title>
        <authorList>
            <person name="Kurbessoian T."/>
            <person name="Stajich J.E."/>
        </authorList>
    </citation>
    <scope>NUCLEOTIDE SEQUENCE</scope>
    <source>
        <strain evidence="6">TK_41</strain>
    </source>
</reference>
<evidence type="ECO:0000256" key="2">
    <source>
        <dbReference type="ARBA" id="ARBA00022771"/>
    </source>
</evidence>
<keyword evidence="3" id="KW-0862">Zinc</keyword>
<keyword evidence="4" id="KW-0802">TPR repeat</keyword>
<feature type="region of interest" description="Disordered" evidence="5">
    <location>
        <begin position="391"/>
        <end position="478"/>
    </location>
</feature>
<feature type="compositionally biased region" description="Low complexity" evidence="5">
    <location>
        <begin position="393"/>
        <end position="420"/>
    </location>
</feature>
<gene>
    <name evidence="6" type="ORF">H2200_012487</name>
</gene>
<feature type="compositionally biased region" description="Polar residues" evidence="5">
    <location>
        <begin position="443"/>
        <end position="477"/>
    </location>
</feature>
<dbReference type="InterPro" id="IPR019734">
    <property type="entry name" value="TPR_rpt"/>
</dbReference>
<name>A0AA38WY09_9EURO</name>
<dbReference type="Proteomes" id="UP001172673">
    <property type="component" value="Unassembled WGS sequence"/>
</dbReference>
<proteinExistence type="predicted"/>